<feature type="region of interest" description="Disordered" evidence="1">
    <location>
        <begin position="1"/>
        <end position="40"/>
    </location>
</feature>
<proteinExistence type="predicted"/>
<evidence type="ECO:0000313" key="2">
    <source>
        <dbReference type="EMBL" id="CAK0900724.1"/>
    </source>
</evidence>
<organism evidence="2 3">
    <name type="scientific">Prorocentrum cordatum</name>
    <dbReference type="NCBI Taxonomy" id="2364126"/>
    <lineage>
        <taxon>Eukaryota</taxon>
        <taxon>Sar</taxon>
        <taxon>Alveolata</taxon>
        <taxon>Dinophyceae</taxon>
        <taxon>Prorocentrales</taxon>
        <taxon>Prorocentraceae</taxon>
        <taxon>Prorocentrum</taxon>
    </lineage>
</organism>
<name>A0ABN9XQ69_9DINO</name>
<evidence type="ECO:0008006" key="4">
    <source>
        <dbReference type="Google" id="ProtNLM"/>
    </source>
</evidence>
<evidence type="ECO:0000313" key="3">
    <source>
        <dbReference type="Proteomes" id="UP001189429"/>
    </source>
</evidence>
<comment type="caution">
    <text evidence="2">The sequence shown here is derived from an EMBL/GenBank/DDBJ whole genome shotgun (WGS) entry which is preliminary data.</text>
</comment>
<reference evidence="2" key="1">
    <citation type="submission" date="2023-10" db="EMBL/GenBank/DDBJ databases">
        <authorList>
            <person name="Chen Y."/>
            <person name="Shah S."/>
            <person name="Dougan E. K."/>
            <person name="Thang M."/>
            <person name="Chan C."/>
        </authorList>
    </citation>
    <scope>NUCLEOTIDE SEQUENCE [LARGE SCALE GENOMIC DNA]</scope>
</reference>
<feature type="compositionally biased region" description="Polar residues" evidence="1">
    <location>
        <begin position="102"/>
        <end position="124"/>
    </location>
</feature>
<feature type="non-terminal residue" evidence="2">
    <location>
        <position position="1"/>
    </location>
</feature>
<feature type="region of interest" description="Disordered" evidence="1">
    <location>
        <begin position="247"/>
        <end position="282"/>
    </location>
</feature>
<protein>
    <recommendedName>
        <fullName evidence="4">C3H1-type domain-containing protein</fullName>
    </recommendedName>
</protein>
<keyword evidence="3" id="KW-1185">Reference proteome</keyword>
<evidence type="ECO:0000256" key="1">
    <source>
        <dbReference type="SAM" id="MobiDB-lite"/>
    </source>
</evidence>
<feature type="region of interest" description="Disordered" evidence="1">
    <location>
        <begin position="95"/>
        <end position="124"/>
    </location>
</feature>
<dbReference type="EMBL" id="CAUYUJ010020830">
    <property type="protein sequence ID" value="CAK0900724.1"/>
    <property type="molecule type" value="Genomic_DNA"/>
</dbReference>
<accession>A0ABN9XQ69</accession>
<sequence>GSADAMAFCAGPHAAAAPPAGPRRRPHAPLGPDAAGEAERGGEELLEVRNTFIHGGLARSPSLEAFYREREVASCPGCRSGCLKDLFHEEVMDMESDRCGPSDSTTVTPVLTPRSGSSETASSAAQHGVWQCMAPVADEDADGFVPRSGWSETESNAAQHTVWQYMSPMIVPGMAQAALQQAVLVHDPAATTTYDGTASWPFPAGTVGFQPWAAEEETAAPFVVGAPDAPPAPHGGRMLVRLADTLLADGCGPPPRGPRREPHPAPPAEAAPGSEELPSVGSAHHGAGHCKPCAFVHSKGCADGPLCQFCHLCEPGEKKRRQREKLKCRKAAFQGRRAGAMDF</sequence>
<gene>
    <name evidence="2" type="ORF">PCOR1329_LOCUS77941</name>
</gene>
<dbReference type="Proteomes" id="UP001189429">
    <property type="component" value="Unassembled WGS sequence"/>
</dbReference>